<dbReference type="Proteomes" id="UP000326396">
    <property type="component" value="Linkage Group LG2"/>
</dbReference>
<comment type="caution">
    <text evidence="1">The sequence shown here is derived from an EMBL/GenBank/DDBJ whole genome shotgun (WGS) entry which is preliminary data.</text>
</comment>
<proteinExistence type="predicted"/>
<sequence>MVITLKRLRLLRETRFSRSPFQEFTDLLAKPTTKLALHPNSLAGIITNTRVSRSGGADPDGNQPGDVYVLIKASIGGFARWSSTKRAVTGKKHIRAVRRDLWNFKRSMMLQSRLNGVFYGGWLVAVPLR</sequence>
<dbReference type="AlphaFoldDB" id="A0A5N6NGM0"/>
<dbReference type="EMBL" id="SZYD01000012">
    <property type="protein sequence ID" value="KAD4586619.1"/>
    <property type="molecule type" value="Genomic_DNA"/>
</dbReference>
<name>A0A5N6NGM0_9ASTR</name>
<accession>A0A5N6NGM0</accession>
<organism evidence="1 2">
    <name type="scientific">Mikania micrantha</name>
    <name type="common">bitter vine</name>
    <dbReference type="NCBI Taxonomy" id="192012"/>
    <lineage>
        <taxon>Eukaryota</taxon>
        <taxon>Viridiplantae</taxon>
        <taxon>Streptophyta</taxon>
        <taxon>Embryophyta</taxon>
        <taxon>Tracheophyta</taxon>
        <taxon>Spermatophyta</taxon>
        <taxon>Magnoliopsida</taxon>
        <taxon>eudicotyledons</taxon>
        <taxon>Gunneridae</taxon>
        <taxon>Pentapetalae</taxon>
        <taxon>asterids</taxon>
        <taxon>campanulids</taxon>
        <taxon>Asterales</taxon>
        <taxon>Asteraceae</taxon>
        <taxon>Asteroideae</taxon>
        <taxon>Heliantheae alliance</taxon>
        <taxon>Eupatorieae</taxon>
        <taxon>Mikania</taxon>
    </lineage>
</organism>
<evidence type="ECO:0000313" key="1">
    <source>
        <dbReference type="EMBL" id="KAD4586619.1"/>
    </source>
</evidence>
<protein>
    <submittedName>
        <fullName evidence="1">Uncharacterized protein</fullName>
    </submittedName>
</protein>
<reference evidence="1 2" key="1">
    <citation type="submission" date="2019-05" db="EMBL/GenBank/DDBJ databases">
        <title>Mikania micrantha, genome provides insights into the molecular mechanism of rapid growth.</title>
        <authorList>
            <person name="Liu B."/>
        </authorList>
    </citation>
    <scope>NUCLEOTIDE SEQUENCE [LARGE SCALE GENOMIC DNA]</scope>
    <source>
        <strain evidence="1">NLD-2019</strain>
        <tissue evidence="1">Leaf</tissue>
    </source>
</reference>
<dbReference type="OrthoDB" id="1929308at2759"/>
<gene>
    <name evidence="1" type="ORF">E3N88_24220</name>
</gene>
<keyword evidence="2" id="KW-1185">Reference proteome</keyword>
<evidence type="ECO:0000313" key="2">
    <source>
        <dbReference type="Proteomes" id="UP000326396"/>
    </source>
</evidence>